<accession>A0A5N5WQG8</accession>
<evidence type="ECO:0000259" key="1">
    <source>
        <dbReference type="PROSITE" id="PS50181"/>
    </source>
</evidence>
<dbReference type="SUPFAM" id="SSF81383">
    <property type="entry name" value="F-box domain"/>
    <property type="match status" value="1"/>
</dbReference>
<dbReference type="PROSITE" id="PS50181">
    <property type="entry name" value="FBOX"/>
    <property type="match status" value="1"/>
</dbReference>
<proteinExistence type="predicted"/>
<name>A0A5N5WQG8_9EURO</name>
<organism evidence="2 3">
    <name type="scientific">Aspergillus leporis</name>
    <dbReference type="NCBI Taxonomy" id="41062"/>
    <lineage>
        <taxon>Eukaryota</taxon>
        <taxon>Fungi</taxon>
        <taxon>Dikarya</taxon>
        <taxon>Ascomycota</taxon>
        <taxon>Pezizomycotina</taxon>
        <taxon>Eurotiomycetes</taxon>
        <taxon>Eurotiomycetidae</taxon>
        <taxon>Eurotiales</taxon>
        <taxon>Aspergillaceae</taxon>
        <taxon>Aspergillus</taxon>
        <taxon>Aspergillus subgen. Circumdati</taxon>
    </lineage>
</organism>
<dbReference type="EMBL" id="ML732316">
    <property type="protein sequence ID" value="KAB8070045.1"/>
    <property type="molecule type" value="Genomic_DNA"/>
</dbReference>
<sequence>MDPEVQNVLRQFKDLNSTAARRAVYYHLLEQMYPHEWRDVRDRMNQVSFQKDILGSLPMEIAVQIAQYLDLSDSYILRRVSKRWHLLLSSGLFRDSVFHRYIGHSCSSIALESPDAFRQYAKQRIRLERGQPVFEVHDSPCLPIPRPTGSNGLEFSNGRYAWIEDAMIFVHDLHSNTTQSFCTPNRDSFTVLRVSKSVVAAITLRGFCHVWSLQTGDYAYFRLPSLHCKYFVVRGVSVAMVFNATMASEKDYIIYWELDSRIARTFQVANELAYIDMNCTASTMTTVHLEKTLEPDTPVHTHTYPIKYAQLRVIKYSLKDTADASWPSSYTMDLTSIADPAWRMEIDDALSFAFGNTMGILSTRSNSCLTEMSRAIVVITYHQGTDQVRVNAVPAENAPFIPLCMASVDNNVLYYIKNDNGKPKIWISNPDTIVAHRPAKLMDPQLPREASDRVYSYGTNFTLRGDRDFIMMLDQNGLKVWCFQENIHVPGAMPL</sequence>
<dbReference type="InterPro" id="IPR036047">
    <property type="entry name" value="F-box-like_dom_sf"/>
</dbReference>
<dbReference type="CDD" id="cd09917">
    <property type="entry name" value="F-box_SF"/>
    <property type="match status" value="1"/>
</dbReference>
<protein>
    <submittedName>
        <fullName evidence="2">F-box domain protein</fullName>
    </submittedName>
</protein>
<evidence type="ECO:0000313" key="2">
    <source>
        <dbReference type="EMBL" id="KAB8070045.1"/>
    </source>
</evidence>
<feature type="domain" description="F-box" evidence="1">
    <location>
        <begin position="51"/>
        <end position="101"/>
    </location>
</feature>
<dbReference type="InterPro" id="IPR001810">
    <property type="entry name" value="F-box_dom"/>
</dbReference>
<keyword evidence="3" id="KW-1185">Reference proteome</keyword>
<evidence type="ECO:0000313" key="3">
    <source>
        <dbReference type="Proteomes" id="UP000326565"/>
    </source>
</evidence>
<dbReference type="OrthoDB" id="5295250at2759"/>
<dbReference type="AlphaFoldDB" id="A0A5N5WQG8"/>
<reference evidence="2 3" key="1">
    <citation type="submission" date="2019-04" db="EMBL/GenBank/DDBJ databases">
        <title>Friends and foes A comparative genomics study of 23 Aspergillus species from section Flavi.</title>
        <authorList>
            <consortium name="DOE Joint Genome Institute"/>
            <person name="Kjaerbolling I."/>
            <person name="Vesth T."/>
            <person name="Frisvad J.C."/>
            <person name="Nybo J.L."/>
            <person name="Theobald S."/>
            <person name="Kildgaard S."/>
            <person name="Isbrandt T."/>
            <person name="Kuo A."/>
            <person name="Sato A."/>
            <person name="Lyhne E.K."/>
            <person name="Kogle M.E."/>
            <person name="Wiebenga A."/>
            <person name="Kun R.S."/>
            <person name="Lubbers R.J."/>
            <person name="Makela M.R."/>
            <person name="Barry K."/>
            <person name="Chovatia M."/>
            <person name="Clum A."/>
            <person name="Daum C."/>
            <person name="Haridas S."/>
            <person name="He G."/>
            <person name="LaButti K."/>
            <person name="Lipzen A."/>
            <person name="Mondo S."/>
            <person name="Riley R."/>
            <person name="Salamov A."/>
            <person name="Simmons B.A."/>
            <person name="Magnuson J.K."/>
            <person name="Henrissat B."/>
            <person name="Mortensen U.H."/>
            <person name="Larsen T.O."/>
            <person name="Devries R.P."/>
            <person name="Grigoriev I.V."/>
            <person name="Machida M."/>
            <person name="Baker S.E."/>
            <person name="Andersen M.R."/>
        </authorList>
    </citation>
    <scope>NUCLEOTIDE SEQUENCE [LARGE SCALE GENOMIC DNA]</scope>
    <source>
        <strain evidence="2 3">CBS 151.66</strain>
    </source>
</reference>
<gene>
    <name evidence="2" type="ORF">BDV29DRAFT_39845</name>
</gene>
<dbReference type="Gene3D" id="1.20.1280.50">
    <property type="match status" value="1"/>
</dbReference>
<dbReference type="Proteomes" id="UP000326565">
    <property type="component" value="Unassembled WGS sequence"/>
</dbReference>
<dbReference type="Pfam" id="PF12937">
    <property type="entry name" value="F-box-like"/>
    <property type="match status" value="1"/>
</dbReference>
<dbReference type="SMART" id="SM00256">
    <property type="entry name" value="FBOX"/>
    <property type="match status" value="1"/>
</dbReference>